<reference evidence="4 5" key="1">
    <citation type="submission" date="2017-03" db="EMBL/GenBank/DDBJ databases">
        <authorList>
            <person name="Afonso C.L."/>
            <person name="Miller P.J."/>
            <person name="Scott M.A."/>
            <person name="Spackman E."/>
            <person name="Goraichik I."/>
            <person name="Dimitrov K.M."/>
            <person name="Suarez D.L."/>
            <person name="Swayne D.E."/>
        </authorList>
    </citation>
    <scope>NUCLEOTIDE SEQUENCE [LARGE SCALE GENOMIC DNA]</scope>
    <source>
        <strain evidence="4 5">CECT 7023</strain>
    </source>
</reference>
<accession>A0A1Y5SHM7</accession>
<dbReference type="SMART" id="SM00065">
    <property type="entry name" value="GAF"/>
    <property type="match status" value="1"/>
</dbReference>
<dbReference type="InterPro" id="IPR003018">
    <property type="entry name" value="GAF"/>
</dbReference>
<evidence type="ECO:0000256" key="1">
    <source>
        <dbReference type="ARBA" id="ARBA00004196"/>
    </source>
</evidence>
<dbReference type="Proteomes" id="UP000193900">
    <property type="component" value="Unassembled WGS sequence"/>
</dbReference>
<sequence length="623" mass="67489">MTLSRGAPSPADAEAAEVVGLTGSAWAAFMNAGGERAFLATWLAVLLGKIPNAAFAVVLEPDAATGRLMPVAAAPDVRRDLASLRPITEKCANTGRAATATGEDGLGHVAVPVRANDGTVTGLVVLELRDATPAGLQAAIREIHWASGWITARHWEGRAETEAQRVERAGIALDLLALVNEHRRPEAAAMALVNELQSILACDQVSIGMVRGRSSPRVRLLAMSYSAWFKRRSSLVEGLENAMDEVLDQGAAVAYPPTETLARAVSIAHGDHVRGSQTSHILSVPMQDEARTVGVLTVERREGAAFDDRELRIAQSVAALIGPVLELKRRNRRWIGGRLVEKLGHALGVVLGPRRLSWKLLAVGLIALAVAAATVRGPFRISAEAVLRGEVQRAAVAPSQGFIAEAPMRAGDPVAAGDLLARLDDRDLRLEELRWTSEIDRLVAQSRSALAEGAREEVAYLEAQVRQARAQKALVDAQLARTEIRAPFDGLIVSGDLSQRLGAPVQQGEVLFEIAPLDSYRVEVFLDERDLRFVTEGMEGQLILKSRPDDGRGFRITRITPVSETREGANTFLAEAELTGPIAELRPGMEGSAKVEAGRALYVWSWTRRLRDWLRQTIWNWQP</sequence>
<dbReference type="PANTHER" id="PTHR32347">
    <property type="entry name" value="EFFLUX SYSTEM COMPONENT YKNX-RELATED"/>
    <property type="match status" value="1"/>
</dbReference>
<evidence type="ECO:0000259" key="3">
    <source>
        <dbReference type="SMART" id="SM00065"/>
    </source>
</evidence>
<evidence type="ECO:0000313" key="4">
    <source>
        <dbReference type="EMBL" id="SLN40702.1"/>
    </source>
</evidence>
<comment type="subcellular location">
    <subcellularLocation>
        <location evidence="1">Cell envelope</location>
    </subcellularLocation>
</comment>
<dbReference type="GO" id="GO:0030313">
    <property type="term" value="C:cell envelope"/>
    <property type="evidence" value="ECO:0007669"/>
    <property type="project" value="UniProtKB-SubCell"/>
</dbReference>
<dbReference type="SUPFAM" id="SSF111369">
    <property type="entry name" value="HlyD-like secretion proteins"/>
    <property type="match status" value="1"/>
</dbReference>
<dbReference type="SUPFAM" id="SSF55781">
    <property type="entry name" value="GAF domain-like"/>
    <property type="match status" value="1"/>
</dbReference>
<dbReference type="Pfam" id="PF01590">
    <property type="entry name" value="GAF"/>
    <property type="match status" value="1"/>
</dbReference>
<gene>
    <name evidence="4" type="ORF">ROA7023_01601</name>
</gene>
<keyword evidence="5" id="KW-1185">Reference proteome</keyword>
<dbReference type="InterPro" id="IPR050465">
    <property type="entry name" value="UPF0194_transport"/>
</dbReference>
<evidence type="ECO:0000313" key="5">
    <source>
        <dbReference type="Proteomes" id="UP000193900"/>
    </source>
</evidence>
<evidence type="ECO:0000256" key="2">
    <source>
        <dbReference type="ARBA" id="ARBA00023054"/>
    </source>
</evidence>
<dbReference type="InterPro" id="IPR058647">
    <property type="entry name" value="BSH_CzcB-like"/>
</dbReference>
<name>A0A1Y5SHM7_9RHOB</name>
<dbReference type="InterPro" id="IPR029016">
    <property type="entry name" value="GAF-like_dom_sf"/>
</dbReference>
<keyword evidence="2" id="KW-0175">Coiled coil</keyword>
<dbReference type="RefSeq" id="WP_085878475.1">
    <property type="nucleotide sequence ID" value="NZ_FWFZ01000006.1"/>
</dbReference>
<proteinExistence type="predicted"/>
<dbReference type="PANTHER" id="PTHR32347:SF23">
    <property type="entry name" value="BLL5650 PROTEIN"/>
    <property type="match status" value="1"/>
</dbReference>
<dbReference type="EMBL" id="FWFZ01000006">
    <property type="protein sequence ID" value="SLN40702.1"/>
    <property type="molecule type" value="Genomic_DNA"/>
</dbReference>
<dbReference type="Pfam" id="PF25973">
    <property type="entry name" value="BSH_CzcB"/>
    <property type="match status" value="1"/>
</dbReference>
<organism evidence="4 5">
    <name type="scientific">Roseisalinus antarcticus</name>
    <dbReference type="NCBI Taxonomy" id="254357"/>
    <lineage>
        <taxon>Bacteria</taxon>
        <taxon>Pseudomonadati</taxon>
        <taxon>Pseudomonadota</taxon>
        <taxon>Alphaproteobacteria</taxon>
        <taxon>Rhodobacterales</taxon>
        <taxon>Roseobacteraceae</taxon>
        <taxon>Roseisalinus</taxon>
    </lineage>
</organism>
<dbReference type="Gene3D" id="3.30.450.40">
    <property type="match status" value="1"/>
</dbReference>
<feature type="domain" description="GAF" evidence="3">
    <location>
        <begin position="184"/>
        <end position="335"/>
    </location>
</feature>
<dbReference type="OrthoDB" id="9806939at2"/>
<dbReference type="Gene3D" id="2.40.30.170">
    <property type="match status" value="1"/>
</dbReference>
<dbReference type="AlphaFoldDB" id="A0A1Y5SHM7"/>
<protein>
    <submittedName>
        <fullName evidence="4">Putative efflux pump membrane fusion protein</fullName>
    </submittedName>
</protein>